<evidence type="ECO:0000313" key="3">
    <source>
        <dbReference type="Proteomes" id="UP000807769"/>
    </source>
</evidence>
<dbReference type="RefSeq" id="XP_041191658.1">
    <property type="nucleotide sequence ID" value="XM_041341672.1"/>
</dbReference>
<evidence type="ECO:0000313" key="2">
    <source>
        <dbReference type="EMBL" id="KAG1814022.1"/>
    </source>
</evidence>
<organism evidence="2 3">
    <name type="scientific">Suillus subaureus</name>
    <dbReference type="NCBI Taxonomy" id="48587"/>
    <lineage>
        <taxon>Eukaryota</taxon>
        <taxon>Fungi</taxon>
        <taxon>Dikarya</taxon>
        <taxon>Basidiomycota</taxon>
        <taxon>Agaricomycotina</taxon>
        <taxon>Agaricomycetes</taxon>
        <taxon>Agaricomycetidae</taxon>
        <taxon>Boletales</taxon>
        <taxon>Suillineae</taxon>
        <taxon>Suillaceae</taxon>
        <taxon>Suillus</taxon>
    </lineage>
</organism>
<reference evidence="2" key="1">
    <citation type="journal article" date="2020" name="New Phytol.">
        <title>Comparative genomics reveals dynamic genome evolution in host specialist ectomycorrhizal fungi.</title>
        <authorList>
            <person name="Lofgren L.A."/>
            <person name="Nguyen N.H."/>
            <person name="Vilgalys R."/>
            <person name="Ruytinx J."/>
            <person name="Liao H.L."/>
            <person name="Branco S."/>
            <person name="Kuo A."/>
            <person name="LaButti K."/>
            <person name="Lipzen A."/>
            <person name="Andreopoulos W."/>
            <person name="Pangilinan J."/>
            <person name="Riley R."/>
            <person name="Hundley H."/>
            <person name="Na H."/>
            <person name="Barry K."/>
            <person name="Grigoriev I.V."/>
            <person name="Stajich J.E."/>
            <person name="Kennedy P.G."/>
        </authorList>
    </citation>
    <scope>NUCLEOTIDE SEQUENCE</scope>
    <source>
        <strain evidence="2">MN1</strain>
    </source>
</reference>
<name>A0A9P7E834_9AGAM</name>
<dbReference type="GeneID" id="64635688"/>
<dbReference type="AlphaFoldDB" id="A0A9P7E834"/>
<accession>A0A9P7E834</accession>
<feature type="region of interest" description="Disordered" evidence="1">
    <location>
        <begin position="39"/>
        <end position="59"/>
    </location>
</feature>
<proteinExistence type="predicted"/>
<dbReference type="OrthoDB" id="3213209at2759"/>
<gene>
    <name evidence="2" type="ORF">BJ212DRAFT_1514974</name>
</gene>
<dbReference type="EMBL" id="JABBWG010000022">
    <property type="protein sequence ID" value="KAG1814022.1"/>
    <property type="molecule type" value="Genomic_DNA"/>
</dbReference>
<dbReference type="Proteomes" id="UP000807769">
    <property type="component" value="Unassembled WGS sequence"/>
</dbReference>
<protein>
    <submittedName>
        <fullName evidence="2">Uncharacterized protein</fullName>
    </submittedName>
</protein>
<comment type="caution">
    <text evidence="2">The sequence shown here is derived from an EMBL/GenBank/DDBJ whole genome shotgun (WGS) entry which is preliminary data.</text>
</comment>
<sequence length="163" mass="18280">MRVTGFATESLRSDPMIHETFPVKELQDYWATRSRYEERGAAVDEAPPPPYRLEDEQHTESSNERCIQCQAIPIWSHQAHPRFFIQCLSLFYVPAACSSQEFIADHWVLAPQAPNQSAPMWTGIGGEDGFNLAGRALDTLGGITRRDAKSESSPEQVQMILAS</sequence>
<keyword evidence="3" id="KW-1185">Reference proteome</keyword>
<evidence type="ECO:0000256" key="1">
    <source>
        <dbReference type="SAM" id="MobiDB-lite"/>
    </source>
</evidence>